<dbReference type="HOGENOM" id="CLU_314230_0_0_1"/>
<evidence type="ECO:0000256" key="1">
    <source>
        <dbReference type="ARBA" id="ARBA00007398"/>
    </source>
</evidence>
<sequence>MGVHGLTTYLHENQRVLSKTVLFPRPHVSDDIVTTVVVDGWSFIYEIYQQSQLPWVYGGEYAGFKRHVEQVVLSWIAVGLKVYFVFDGPSPELKIPTLISRLNRSNVEQSLIFFRTSQASRSTLRFLRETRILPPLTYECCVQTLQKLALSGKLPLEVHFADEEADPYAVELAGRLGAYVVSNDSDFVIFNSGHYAGYMSLDDMVWLAPVAQEETVISMNDDSNGGFQTVVRSKTKKQCTRQKQFTTGIIPPEDVLATDLTLTASVYSPVALASHLKIPVTILPLFASIVGNDFSNQSTTQRNIQSLFFEKRMSLSQRITRTANTLADILNAATQQRKAKHQVGSALDLIDRTVNALLIRVPNHMAPGEVEATVDRIVTAALQYAIDKYDGGVYGPTSLWPTRVCALHKETCPFAALFRRRLSHSPDETTGNGPCVATDRVTLMIGSMYVEAYRAGKLKPKIADIVSLGTFWPKLFLENPDIETVAKSIGRPGRRWIYAILADGVGLPEKPVLEAMPTASEDSSNVTQNSSEWDGHEEDPDELIDVVEENSSDDDADLLAPLRCELERLRTSDSASDIPASASSRSSFRSEPRSIIEYVRRGTRIAPEQVPVPDITALVSSSGLNLPTEDGMHTPFQLRSLEERMSLFFQILGSDFPQIRALPADQLVGVLAVRWVVQTLHLRAVESEMNKDRDNARWTYREARAFLAFYVAWSRHDGDGSVMVASSTPRHDAQMEGTAVPIEDRNVQLMAQILMAIETIQDLSQVLFLSDHVPVNVERLSGLRFHAHLTSPCAVADDTIPLCMWDACVHFLSHAFREERSKRNKKKKVDDAGVGTTREAKAIASYVTGGRSLFGMLVDAEA</sequence>
<reference evidence="5" key="2">
    <citation type="submission" date="2015-01" db="EMBL/GenBank/DDBJ databases">
        <title>Evolutionary Origins and Diversification of the Mycorrhizal Mutualists.</title>
        <authorList>
            <consortium name="DOE Joint Genome Institute"/>
            <consortium name="Mycorrhizal Genomics Consortium"/>
            <person name="Kohler A."/>
            <person name="Kuo A."/>
            <person name="Nagy L.G."/>
            <person name="Floudas D."/>
            <person name="Copeland A."/>
            <person name="Barry K.W."/>
            <person name="Cichocki N."/>
            <person name="Veneault-Fourrey C."/>
            <person name="LaButti K."/>
            <person name="Lindquist E.A."/>
            <person name="Lipzen A."/>
            <person name="Lundell T."/>
            <person name="Morin E."/>
            <person name="Murat C."/>
            <person name="Riley R."/>
            <person name="Ohm R."/>
            <person name="Sun H."/>
            <person name="Tunlid A."/>
            <person name="Henrissat B."/>
            <person name="Grigoriev I.V."/>
            <person name="Hibbett D.S."/>
            <person name="Martin F."/>
        </authorList>
    </citation>
    <scope>NUCLEOTIDE SEQUENCE [LARGE SCALE GENOMIC DNA]</scope>
    <source>
        <strain evidence="5">Foug A</strain>
    </source>
</reference>
<dbReference type="SUPFAM" id="SSF88723">
    <property type="entry name" value="PIN domain-like"/>
    <property type="match status" value="1"/>
</dbReference>
<dbReference type="InParanoid" id="A0A0C3E773"/>
<dbReference type="PANTHER" id="PTHR15665:SF1">
    <property type="entry name" value="PROTEIN ASTEROID HOMOLOG 1"/>
    <property type="match status" value="1"/>
</dbReference>
<dbReference type="PANTHER" id="PTHR15665">
    <property type="entry name" value="ASTEROID PROTEIN"/>
    <property type="match status" value="1"/>
</dbReference>
<keyword evidence="5" id="KW-1185">Reference proteome</keyword>
<dbReference type="InterPro" id="IPR029060">
    <property type="entry name" value="PIN-like_dom_sf"/>
</dbReference>
<feature type="compositionally biased region" description="Polar residues" evidence="2">
    <location>
        <begin position="520"/>
        <end position="532"/>
    </location>
</feature>
<proteinExistence type="inferred from homology"/>
<feature type="domain" description="Asteroid" evidence="3">
    <location>
        <begin position="153"/>
        <end position="364"/>
    </location>
</feature>
<gene>
    <name evidence="4" type="ORF">SCLCIDRAFT_1213658</name>
</gene>
<dbReference type="AlphaFoldDB" id="A0A0C3E773"/>
<dbReference type="STRING" id="1036808.A0A0C3E773"/>
<comment type="similarity">
    <text evidence="1">Belongs to the asteroid family.</text>
</comment>
<feature type="region of interest" description="Disordered" evidence="2">
    <location>
        <begin position="516"/>
        <end position="539"/>
    </location>
</feature>
<dbReference type="GO" id="GO:0016788">
    <property type="term" value="F:hydrolase activity, acting on ester bonds"/>
    <property type="evidence" value="ECO:0007669"/>
    <property type="project" value="InterPro"/>
</dbReference>
<name>A0A0C3E773_9AGAM</name>
<evidence type="ECO:0000313" key="4">
    <source>
        <dbReference type="EMBL" id="KIM63871.1"/>
    </source>
</evidence>
<dbReference type="Proteomes" id="UP000053989">
    <property type="component" value="Unassembled WGS sequence"/>
</dbReference>
<evidence type="ECO:0000259" key="3">
    <source>
        <dbReference type="Pfam" id="PF12813"/>
    </source>
</evidence>
<dbReference type="InterPro" id="IPR019974">
    <property type="entry name" value="XPG_CS"/>
</dbReference>
<dbReference type="PROSITE" id="PS00841">
    <property type="entry name" value="XPG_1"/>
    <property type="match status" value="1"/>
</dbReference>
<dbReference type="EMBL" id="KN822031">
    <property type="protein sequence ID" value="KIM63871.1"/>
    <property type="molecule type" value="Genomic_DNA"/>
</dbReference>
<evidence type="ECO:0000256" key="2">
    <source>
        <dbReference type="SAM" id="MobiDB-lite"/>
    </source>
</evidence>
<dbReference type="InterPro" id="IPR039436">
    <property type="entry name" value="Asteroid_dom"/>
</dbReference>
<organism evidence="4 5">
    <name type="scientific">Scleroderma citrinum Foug A</name>
    <dbReference type="NCBI Taxonomy" id="1036808"/>
    <lineage>
        <taxon>Eukaryota</taxon>
        <taxon>Fungi</taxon>
        <taxon>Dikarya</taxon>
        <taxon>Basidiomycota</taxon>
        <taxon>Agaricomycotina</taxon>
        <taxon>Agaricomycetes</taxon>
        <taxon>Agaricomycetidae</taxon>
        <taxon>Boletales</taxon>
        <taxon>Sclerodermatineae</taxon>
        <taxon>Sclerodermataceae</taxon>
        <taxon>Scleroderma</taxon>
    </lineage>
</organism>
<dbReference type="OrthoDB" id="25987at2759"/>
<dbReference type="Gene3D" id="3.40.50.1010">
    <property type="entry name" value="5'-nuclease"/>
    <property type="match status" value="1"/>
</dbReference>
<protein>
    <recommendedName>
        <fullName evidence="3">Asteroid domain-containing protein</fullName>
    </recommendedName>
</protein>
<dbReference type="InterPro" id="IPR026832">
    <property type="entry name" value="Asteroid"/>
</dbReference>
<dbReference type="Pfam" id="PF12813">
    <property type="entry name" value="XPG_I_2"/>
    <property type="match status" value="1"/>
</dbReference>
<evidence type="ECO:0000313" key="5">
    <source>
        <dbReference type="Proteomes" id="UP000053989"/>
    </source>
</evidence>
<accession>A0A0C3E773</accession>
<reference evidence="4 5" key="1">
    <citation type="submission" date="2014-04" db="EMBL/GenBank/DDBJ databases">
        <authorList>
            <consortium name="DOE Joint Genome Institute"/>
            <person name="Kuo A."/>
            <person name="Kohler A."/>
            <person name="Nagy L.G."/>
            <person name="Floudas D."/>
            <person name="Copeland A."/>
            <person name="Barry K.W."/>
            <person name="Cichocki N."/>
            <person name="Veneault-Fourrey C."/>
            <person name="LaButti K."/>
            <person name="Lindquist E.A."/>
            <person name="Lipzen A."/>
            <person name="Lundell T."/>
            <person name="Morin E."/>
            <person name="Murat C."/>
            <person name="Sun H."/>
            <person name="Tunlid A."/>
            <person name="Henrissat B."/>
            <person name="Grigoriev I.V."/>
            <person name="Hibbett D.S."/>
            <person name="Martin F."/>
            <person name="Nordberg H.P."/>
            <person name="Cantor M.N."/>
            <person name="Hua S.X."/>
        </authorList>
    </citation>
    <scope>NUCLEOTIDE SEQUENCE [LARGE SCALE GENOMIC DNA]</scope>
    <source>
        <strain evidence="4 5">Foug A</strain>
    </source>
</reference>